<gene>
    <name evidence="2" type="ORF">Scep_001341</name>
</gene>
<feature type="region of interest" description="Disordered" evidence="1">
    <location>
        <begin position="91"/>
        <end position="120"/>
    </location>
</feature>
<feature type="region of interest" description="Disordered" evidence="1">
    <location>
        <begin position="1"/>
        <end position="45"/>
    </location>
</feature>
<comment type="caution">
    <text evidence="2">The sequence shown here is derived from an EMBL/GenBank/DDBJ whole genome shotgun (WGS) entry which is preliminary data.</text>
</comment>
<proteinExistence type="predicted"/>
<dbReference type="AlphaFoldDB" id="A0AAP0Q3P4"/>
<reference evidence="2 3" key="1">
    <citation type="submission" date="2024-01" db="EMBL/GenBank/DDBJ databases">
        <title>Genome assemblies of Stephania.</title>
        <authorList>
            <person name="Yang L."/>
        </authorList>
    </citation>
    <scope>NUCLEOTIDE SEQUENCE [LARGE SCALE GENOMIC DNA]</scope>
    <source>
        <strain evidence="2">JXDWG</strain>
        <tissue evidence="2">Leaf</tissue>
    </source>
</reference>
<evidence type="ECO:0000256" key="1">
    <source>
        <dbReference type="SAM" id="MobiDB-lite"/>
    </source>
</evidence>
<keyword evidence="3" id="KW-1185">Reference proteome</keyword>
<organism evidence="2 3">
    <name type="scientific">Stephania cephalantha</name>
    <dbReference type="NCBI Taxonomy" id="152367"/>
    <lineage>
        <taxon>Eukaryota</taxon>
        <taxon>Viridiplantae</taxon>
        <taxon>Streptophyta</taxon>
        <taxon>Embryophyta</taxon>
        <taxon>Tracheophyta</taxon>
        <taxon>Spermatophyta</taxon>
        <taxon>Magnoliopsida</taxon>
        <taxon>Ranunculales</taxon>
        <taxon>Menispermaceae</taxon>
        <taxon>Menispermoideae</taxon>
        <taxon>Cissampelideae</taxon>
        <taxon>Stephania</taxon>
    </lineage>
</organism>
<name>A0AAP0Q3P4_9MAGN</name>
<evidence type="ECO:0000313" key="2">
    <source>
        <dbReference type="EMBL" id="KAK9166150.1"/>
    </source>
</evidence>
<dbReference type="EMBL" id="JBBNAG010000001">
    <property type="protein sequence ID" value="KAK9166150.1"/>
    <property type="molecule type" value="Genomic_DNA"/>
</dbReference>
<accession>A0AAP0Q3P4</accession>
<sequence>MVAVKRGDDGDGRSEMKKRTERDEERGREQTTTARKIDDETHPSTTLLATGDCPLCHPRPPFTPPFNLLYYSSAGFSTSATLDQFLALSPVSSTSSLPSTSSPPPRRRLLGKPSSPPALPLKPRLRFQLLTFLASSPSSPSAPSRLLPFLASCPSALKNPGLTERLELLICVSLYACVAL</sequence>
<feature type="compositionally biased region" description="Basic and acidic residues" evidence="1">
    <location>
        <begin position="1"/>
        <end position="42"/>
    </location>
</feature>
<protein>
    <submittedName>
        <fullName evidence="2">Uncharacterized protein</fullName>
    </submittedName>
</protein>
<evidence type="ECO:0000313" key="3">
    <source>
        <dbReference type="Proteomes" id="UP001419268"/>
    </source>
</evidence>
<dbReference type="Proteomes" id="UP001419268">
    <property type="component" value="Unassembled WGS sequence"/>
</dbReference>
<feature type="compositionally biased region" description="Low complexity" evidence="1">
    <location>
        <begin position="91"/>
        <end position="100"/>
    </location>
</feature>